<feature type="domain" description="Integrase catalytic" evidence="2">
    <location>
        <begin position="77"/>
        <end position="151"/>
    </location>
</feature>
<sequence>MYANNYDAFGARKMHSVLNREPDPLGRGHVARCTIERLMKNLGLHGIKTAKAPNTTRSAPRENCPADLVDRHFAAFAPDRLWVADITYVHTFTGWVYVALVTDVFNREIVGWQVSRSLHTELALDALQRGGIYQRKCGGGDLSGLVHHSDRSCKPQNWNGKVTLP</sequence>
<name>A0ABV4EP03_BREEP</name>
<gene>
    <name evidence="4" type="ORF">ABH903_003015</name>
</gene>
<evidence type="ECO:0000313" key="5">
    <source>
        <dbReference type="Proteomes" id="UP001565435"/>
    </source>
</evidence>
<keyword evidence="5" id="KW-1185">Reference proteome</keyword>
<feature type="domain" description="HTH-like" evidence="3">
    <location>
        <begin position="2"/>
        <end position="47"/>
    </location>
</feature>
<dbReference type="InterPro" id="IPR025948">
    <property type="entry name" value="HTH-like_dom"/>
</dbReference>
<organism evidence="4 5">
    <name type="scientific">Brevibacterium epidermidis</name>
    <dbReference type="NCBI Taxonomy" id="1698"/>
    <lineage>
        <taxon>Bacteria</taxon>
        <taxon>Bacillati</taxon>
        <taxon>Actinomycetota</taxon>
        <taxon>Actinomycetes</taxon>
        <taxon>Micrococcales</taxon>
        <taxon>Brevibacteriaceae</taxon>
        <taxon>Brevibacterium</taxon>
    </lineage>
</organism>
<evidence type="ECO:0000259" key="2">
    <source>
        <dbReference type="Pfam" id="PF00665"/>
    </source>
</evidence>
<dbReference type="InterPro" id="IPR036397">
    <property type="entry name" value="RNaseH_sf"/>
</dbReference>
<dbReference type="InterPro" id="IPR050900">
    <property type="entry name" value="Transposase_IS3/IS150/IS904"/>
</dbReference>
<reference evidence="4 5" key="1">
    <citation type="submission" date="2024-07" db="EMBL/GenBank/DDBJ databases">
        <title>Mealworm larvae gut microbial communities from Newark, Delaware, USA.</title>
        <authorList>
            <person name="Blenner M."/>
        </authorList>
    </citation>
    <scope>NUCLEOTIDE SEQUENCE [LARGE SCALE GENOMIC DNA]</scope>
    <source>
        <strain evidence="4 5">UD i117</strain>
    </source>
</reference>
<dbReference type="Pfam" id="PF13276">
    <property type="entry name" value="HTH_21"/>
    <property type="match status" value="1"/>
</dbReference>
<evidence type="ECO:0000313" key="4">
    <source>
        <dbReference type="EMBL" id="MEY9259977.1"/>
    </source>
</evidence>
<dbReference type="SUPFAM" id="SSF53098">
    <property type="entry name" value="Ribonuclease H-like"/>
    <property type="match status" value="1"/>
</dbReference>
<dbReference type="InterPro" id="IPR012337">
    <property type="entry name" value="RNaseH-like_sf"/>
</dbReference>
<comment type="function">
    <text evidence="1">Involved in the transposition of the insertion sequence.</text>
</comment>
<dbReference type="EMBL" id="JBGBYS010000021">
    <property type="protein sequence ID" value="MEY9259977.1"/>
    <property type="molecule type" value="Genomic_DNA"/>
</dbReference>
<dbReference type="InterPro" id="IPR001584">
    <property type="entry name" value="Integrase_cat-core"/>
</dbReference>
<evidence type="ECO:0000256" key="1">
    <source>
        <dbReference type="ARBA" id="ARBA00002286"/>
    </source>
</evidence>
<dbReference type="PANTHER" id="PTHR46889">
    <property type="entry name" value="TRANSPOSASE INSF FOR INSERTION SEQUENCE IS3B-RELATED"/>
    <property type="match status" value="1"/>
</dbReference>
<dbReference type="PANTHER" id="PTHR46889:SF4">
    <property type="entry name" value="TRANSPOSASE INSO FOR INSERTION SEQUENCE ELEMENT IS911B-RELATED"/>
    <property type="match status" value="1"/>
</dbReference>
<comment type="caution">
    <text evidence="4">The sequence shown here is derived from an EMBL/GenBank/DDBJ whole genome shotgun (WGS) entry which is preliminary data.</text>
</comment>
<accession>A0ABV4EP03</accession>
<dbReference type="Gene3D" id="3.30.420.10">
    <property type="entry name" value="Ribonuclease H-like superfamily/Ribonuclease H"/>
    <property type="match status" value="1"/>
</dbReference>
<evidence type="ECO:0000259" key="3">
    <source>
        <dbReference type="Pfam" id="PF13276"/>
    </source>
</evidence>
<proteinExistence type="predicted"/>
<dbReference type="Pfam" id="PF00665">
    <property type="entry name" value="rve"/>
    <property type="match status" value="1"/>
</dbReference>
<protein>
    <submittedName>
        <fullName evidence="4">Transposase InsO family protein</fullName>
    </submittedName>
</protein>
<dbReference type="Proteomes" id="UP001565435">
    <property type="component" value="Unassembled WGS sequence"/>
</dbReference>